<sequence length="175" mass="20478">VSFQTLHDRATRRHQSIQSAARKRQLLSPSQEAALLDWCHLNSSFTTPLHAHAFRTRVFEICHRRPGHNWVRHFICRHPCLVMAKPRGLDPKRAQNFNRKTVGDYFNMRKEVDDRCNKIPPEHNWNMDEKGNQMGGGRKGDGTKYIFWIEDKERYCMYSDNLELVTILECVNAAG</sequence>
<protein>
    <recommendedName>
        <fullName evidence="2">HTH CENPB-type domain-containing protein</fullName>
    </recommendedName>
</protein>
<accession>A0AAD4HMS4</accession>
<dbReference type="GO" id="GO:0003677">
    <property type="term" value="F:DNA binding"/>
    <property type="evidence" value="ECO:0007669"/>
    <property type="project" value="UniProtKB-KW"/>
</dbReference>
<name>A0AAD4HMS4_9AGAM</name>
<dbReference type="InterPro" id="IPR006600">
    <property type="entry name" value="HTH_CenpB_DNA-bd_dom"/>
</dbReference>
<feature type="non-terminal residue" evidence="3">
    <location>
        <position position="175"/>
    </location>
</feature>
<organism evidence="3 4">
    <name type="scientific">Suillus fuscotomentosus</name>
    <dbReference type="NCBI Taxonomy" id="1912939"/>
    <lineage>
        <taxon>Eukaryota</taxon>
        <taxon>Fungi</taxon>
        <taxon>Dikarya</taxon>
        <taxon>Basidiomycota</taxon>
        <taxon>Agaricomycotina</taxon>
        <taxon>Agaricomycetes</taxon>
        <taxon>Agaricomycetidae</taxon>
        <taxon>Boletales</taxon>
        <taxon>Suillineae</taxon>
        <taxon>Suillaceae</taxon>
        <taxon>Suillus</taxon>
    </lineage>
</organism>
<proteinExistence type="predicted"/>
<dbReference type="Proteomes" id="UP001195769">
    <property type="component" value="Unassembled WGS sequence"/>
</dbReference>
<feature type="non-terminal residue" evidence="3">
    <location>
        <position position="1"/>
    </location>
</feature>
<evidence type="ECO:0000313" key="4">
    <source>
        <dbReference type="Proteomes" id="UP001195769"/>
    </source>
</evidence>
<gene>
    <name evidence="3" type="ORF">F5891DRAFT_919298</name>
</gene>
<evidence type="ECO:0000259" key="2">
    <source>
        <dbReference type="PROSITE" id="PS51253"/>
    </source>
</evidence>
<feature type="domain" description="HTH CENPB-type" evidence="2">
    <location>
        <begin position="19"/>
        <end position="84"/>
    </location>
</feature>
<evidence type="ECO:0000313" key="3">
    <source>
        <dbReference type="EMBL" id="KAG1902383.1"/>
    </source>
</evidence>
<dbReference type="GeneID" id="64668054"/>
<dbReference type="PROSITE" id="PS51253">
    <property type="entry name" value="HTH_CENPB"/>
    <property type="match status" value="1"/>
</dbReference>
<comment type="caution">
    <text evidence="3">The sequence shown here is derived from an EMBL/GenBank/DDBJ whole genome shotgun (WGS) entry which is preliminary data.</text>
</comment>
<keyword evidence="4" id="KW-1185">Reference proteome</keyword>
<keyword evidence="1" id="KW-0238">DNA-binding</keyword>
<evidence type="ECO:0000256" key="1">
    <source>
        <dbReference type="ARBA" id="ARBA00023125"/>
    </source>
</evidence>
<dbReference type="EMBL" id="JABBWK010000017">
    <property type="protein sequence ID" value="KAG1902383.1"/>
    <property type="molecule type" value="Genomic_DNA"/>
</dbReference>
<dbReference type="AlphaFoldDB" id="A0AAD4HMS4"/>
<dbReference type="RefSeq" id="XP_041227958.1">
    <property type="nucleotide sequence ID" value="XM_041373756.1"/>
</dbReference>
<reference evidence="3" key="1">
    <citation type="journal article" date="2020" name="New Phytol.">
        <title>Comparative genomics reveals dynamic genome evolution in host specialist ectomycorrhizal fungi.</title>
        <authorList>
            <person name="Lofgren L.A."/>
            <person name="Nguyen N.H."/>
            <person name="Vilgalys R."/>
            <person name="Ruytinx J."/>
            <person name="Liao H.L."/>
            <person name="Branco S."/>
            <person name="Kuo A."/>
            <person name="LaButti K."/>
            <person name="Lipzen A."/>
            <person name="Andreopoulos W."/>
            <person name="Pangilinan J."/>
            <person name="Riley R."/>
            <person name="Hundley H."/>
            <person name="Na H."/>
            <person name="Barry K."/>
            <person name="Grigoriev I.V."/>
            <person name="Stajich J.E."/>
            <person name="Kennedy P.G."/>
        </authorList>
    </citation>
    <scope>NUCLEOTIDE SEQUENCE</scope>
    <source>
        <strain evidence="3">FC203</strain>
    </source>
</reference>